<evidence type="ECO:0000313" key="9">
    <source>
        <dbReference type="EMBL" id="KAF5355508.1"/>
    </source>
</evidence>
<evidence type="ECO:0000256" key="6">
    <source>
        <dbReference type="ARBA" id="ARBA00023002"/>
    </source>
</evidence>
<keyword evidence="6" id="KW-0560">Oxidoreductase</keyword>
<name>A0A8H5DA90_9AGAR</name>
<sequence>MPVIGARTAGLVVASRLSEDVKTTVCILEVGQNLVETPEMFKDHNASMNDRVERFNTVPQPGIKNRSIYHQRGKTVEGTSSTDDLSNDRGHADDYDGEMLATGEIDVSRSTTS</sequence>
<evidence type="ECO:0000313" key="10">
    <source>
        <dbReference type="Proteomes" id="UP000559256"/>
    </source>
</evidence>
<evidence type="ECO:0000256" key="1">
    <source>
        <dbReference type="ARBA" id="ARBA00001974"/>
    </source>
</evidence>
<dbReference type="PANTHER" id="PTHR11552">
    <property type="entry name" value="GLUCOSE-METHANOL-CHOLINE GMC OXIDOREDUCTASE"/>
    <property type="match status" value="1"/>
</dbReference>
<proteinExistence type="inferred from homology"/>
<keyword evidence="3" id="KW-0285">Flavoprotein</keyword>
<dbReference type="Gene3D" id="3.50.50.60">
    <property type="entry name" value="FAD/NAD(P)-binding domain"/>
    <property type="match status" value="1"/>
</dbReference>
<dbReference type="Proteomes" id="UP000559256">
    <property type="component" value="Unassembled WGS sequence"/>
</dbReference>
<dbReference type="SUPFAM" id="SSF51905">
    <property type="entry name" value="FAD/NAD(P)-binding domain"/>
    <property type="match status" value="1"/>
</dbReference>
<dbReference type="AlphaFoldDB" id="A0A8H5DA90"/>
<evidence type="ECO:0000256" key="5">
    <source>
        <dbReference type="ARBA" id="ARBA00022827"/>
    </source>
</evidence>
<evidence type="ECO:0000256" key="4">
    <source>
        <dbReference type="ARBA" id="ARBA00022729"/>
    </source>
</evidence>
<keyword evidence="4" id="KW-0732">Signal</keyword>
<keyword evidence="7" id="KW-0325">Glycoprotein</keyword>
<gene>
    <name evidence="9" type="ORF">D9758_006413</name>
</gene>
<reference evidence="9 10" key="1">
    <citation type="journal article" date="2020" name="ISME J.">
        <title>Uncovering the hidden diversity of litter-decomposition mechanisms in mushroom-forming fungi.</title>
        <authorList>
            <person name="Floudas D."/>
            <person name="Bentzer J."/>
            <person name="Ahren D."/>
            <person name="Johansson T."/>
            <person name="Persson P."/>
            <person name="Tunlid A."/>
        </authorList>
    </citation>
    <scope>NUCLEOTIDE SEQUENCE [LARGE SCALE GENOMIC DNA]</scope>
    <source>
        <strain evidence="9 10">CBS 291.85</strain>
    </source>
</reference>
<keyword evidence="5" id="KW-0274">FAD</keyword>
<accession>A0A8H5DA90</accession>
<comment type="similarity">
    <text evidence="2">Belongs to the GMC oxidoreductase family.</text>
</comment>
<comment type="cofactor">
    <cofactor evidence="1">
        <name>FAD</name>
        <dbReference type="ChEBI" id="CHEBI:57692"/>
    </cofactor>
</comment>
<feature type="region of interest" description="Disordered" evidence="8">
    <location>
        <begin position="58"/>
        <end position="113"/>
    </location>
</feature>
<dbReference type="PANTHER" id="PTHR11552:SF201">
    <property type="entry name" value="GLUCOSE-METHANOL-CHOLINE OXIDOREDUCTASE N-TERMINAL DOMAIN-CONTAINING PROTEIN"/>
    <property type="match status" value="1"/>
</dbReference>
<dbReference type="Gene3D" id="3.30.560.10">
    <property type="entry name" value="Glucose Oxidase, domain 3"/>
    <property type="match status" value="1"/>
</dbReference>
<dbReference type="InterPro" id="IPR012132">
    <property type="entry name" value="GMC_OxRdtase"/>
</dbReference>
<dbReference type="InterPro" id="IPR036188">
    <property type="entry name" value="FAD/NAD-bd_sf"/>
</dbReference>
<dbReference type="GO" id="GO:0016491">
    <property type="term" value="F:oxidoreductase activity"/>
    <property type="evidence" value="ECO:0007669"/>
    <property type="project" value="UniProtKB-KW"/>
</dbReference>
<dbReference type="GO" id="GO:0050660">
    <property type="term" value="F:flavin adenine dinucleotide binding"/>
    <property type="evidence" value="ECO:0007669"/>
    <property type="project" value="InterPro"/>
</dbReference>
<protein>
    <submittedName>
        <fullName evidence="9">Uncharacterized protein</fullName>
    </submittedName>
</protein>
<evidence type="ECO:0000256" key="8">
    <source>
        <dbReference type="SAM" id="MobiDB-lite"/>
    </source>
</evidence>
<dbReference type="OrthoDB" id="269227at2759"/>
<evidence type="ECO:0000256" key="7">
    <source>
        <dbReference type="ARBA" id="ARBA00023180"/>
    </source>
</evidence>
<evidence type="ECO:0000256" key="2">
    <source>
        <dbReference type="ARBA" id="ARBA00010790"/>
    </source>
</evidence>
<comment type="caution">
    <text evidence="9">The sequence shown here is derived from an EMBL/GenBank/DDBJ whole genome shotgun (WGS) entry which is preliminary data.</text>
</comment>
<dbReference type="EMBL" id="JAACJM010000056">
    <property type="protein sequence ID" value="KAF5355508.1"/>
    <property type="molecule type" value="Genomic_DNA"/>
</dbReference>
<keyword evidence="10" id="KW-1185">Reference proteome</keyword>
<evidence type="ECO:0000256" key="3">
    <source>
        <dbReference type="ARBA" id="ARBA00022630"/>
    </source>
</evidence>
<organism evidence="9 10">
    <name type="scientific">Tetrapyrgos nigripes</name>
    <dbReference type="NCBI Taxonomy" id="182062"/>
    <lineage>
        <taxon>Eukaryota</taxon>
        <taxon>Fungi</taxon>
        <taxon>Dikarya</taxon>
        <taxon>Basidiomycota</taxon>
        <taxon>Agaricomycotina</taxon>
        <taxon>Agaricomycetes</taxon>
        <taxon>Agaricomycetidae</taxon>
        <taxon>Agaricales</taxon>
        <taxon>Marasmiineae</taxon>
        <taxon>Marasmiaceae</taxon>
        <taxon>Tetrapyrgos</taxon>
    </lineage>
</organism>